<dbReference type="Gene3D" id="3.40.50.150">
    <property type="entry name" value="Vaccinia Virus protein VP39"/>
    <property type="match status" value="1"/>
</dbReference>
<proteinExistence type="predicted"/>
<evidence type="ECO:0000313" key="1">
    <source>
        <dbReference type="EMBL" id="UUY04793.1"/>
    </source>
</evidence>
<gene>
    <name evidence="1" type="ORF">LRS13_04495</name>
</gene>
<dbReference type="InterPro" id="IPR029063">
    <property type="entry name" value="SAM-dependent_MTases_sf"/>
</dbReference>
<dbReference type="PANTHER" id="PTHR43861:SF6">
    <property type="entry name" value="METHYLTRANSFERASE TYPE 11"/>
    <property type="match status" value="1"/>
</dbReference>
<dbReference type="GO" id="GO:0008168">
    <property type="term" value="F:methyltransferase activity"/>
    <property type="evidence" value="ECO:0007669"/>
    <property type="project" value="UniProtKB-KW"/>
</dbReference>
<dbReference type="Pfam" id="PF13489">
    <property type="entry name" value="Methyltransf_23"/>
    <property type="match status" value="1"/>
</dbReference>
<dbReference type="RefSeq" id="WP_353865274.1">
    <property type="nucleotide sequence ID" value="NZ_CP088295.1"/>
</dbReference>
<dbReference type="SUPFAM" id="SSF53335">
    <property type="entry name" value="S-adenosyl-L-methionine-dependent methyltransferases"/>
    <property type="match status" value="1"/>
</dbReference>
<accession>A0ABY5PJD2</accession>
<organism evidence="1 2">
    <name type="scientific">Svornostia abyssi</name>
    <dbReference type="NCBI Taxonomy" id="2898438"/>
    <lineage>
        <taxon>Bacteria</taxon>
        <taxon>Bacillati</taxon>
        <taxon>Actinomycetota</taxon>
        <taxon>Thermoleophilia</taxon>
        <taxon>Solirubrobacterales</taxon>
        <taxon>Baekduiaceae</taxon>
        <taxon>Svornostia</taxon>
    </lineage>
</organism>
<keyword evidence="1" id="KW-0489">Methyltransferase</keyword>
<dbReference type="CDD" id="cd02440">
    <property type="entry name" value="AdoMet_MTases"/>
    <property type="match status" value="1"/>
</dbReference>
<dbReference type="Proteomes" id="UP001058860">
    <property type="component" value="Chromosome"/>
</dbReference>
<protein>
    <submittedName>
        <fullName evidence="1">Class I SAM-dependent methyltransferase</fullName>
    </submittedName>
</protein>
<sequence length="244" mass="27069">MSLTPQALDAYADTYYLNPEVEDIDIEELGQRLSIDRTVEVMHGARRVLELGFGTGLTAGEYLARGINYEVVEGSPRLCAVARERYPDLVVHEAMFESFVPDEPYDAVLALHVAEHVDDPPALFAQAARWLADDGALIVVVPNAESLHRRLAVEMGFQPELDTLSERDHLVGHQRVYTLDSLAADLATAGLRVDEEFGYQLKTVPNSMMDGYPPELLRALVTISDEIPPRMLANIGIRALKEAR</sequence>
<dbReference type="GO" id="GO:0032259">
    <property type="term" value="P:methylation"/>
    <property type="evidence" value="ECO:0007669"/>
    <property type="project" value="UniProtKB-KW"/>
</dbReference>
<keyword evidence="1" id="KW-0808">Transferase</keyword>
<keyword evidence="2" id="KW-1185">Reference proteome</keyword>
<name>A0ABY5PJD2_9ACTN</name>
<dbReference type="PANTHER" id="PTHR43861">
    <property type="entry name" value="TRANS-ACONITATE 2-METHYLTRANSFERASE-RELATED"/>
    <property type="match status" value="1"/>
</dbReference>
<evidence type="ECO:0000313" key="2">
    <source>
        <dbReference type="Proteomes" id="UP001058860"/>
    </source>
</evidence>
<reference evidence="2" key="1">
    <citation type="submission" date="2021-11" db="EMBL/GenBank/DDBJ databases">
        <title>Cultivation dependent microbiological survey of springs from the worlds oldest radium mine currently devoted to the extraction of radon-saturated water.</title>
        <authorList>
            <person name="Kapinusova G."/>
            <person name="Smrhova T."/>
            <person name="Strejcek M."/>
            <person name="Suman J."/>
            <person name="Jani K."/>
            <person name="Pajer P."/>
            <person name="Uhlik O."/>
        </authorList>
    </citation>
    <scope>NUCLEOTIDE SEQUENCE [LARGE SCALE GENOMIC DNA]</scope>
    <source>
        <strain evidence="2">J379</strain>
    </source>
</reference>
<dbReference type="EMBL" id="CP088295">
    <property type="protein sequence ID" value="UUY04793.1"/>
    <property type="molecule type" value="Genomic_DNA"/>
</dbReference>